<organism evidence="1 2">
    <name type="scientific">Flavobacterium myungsuense</name>
    <dbReference type="NCBI Taxonomy" id="651823"/>
    <lineage>
        <taxon>Bacteria</taxon>
        <taxon>Pseudomonadati</taxon>
        <taxon>Bacteroidota</taxon>
        <taxon>Flavobacteriia</taxon>
        <taxon>Flavobacteriales</taxon>
        <taxon>Flavobacteriaceae</taxon>
        <taxon>Flavobacterium</taxon>
    </lineage>
</organism>
<accession>A0ABW3J2H7</accession>
<sequence length="75" mass="8704">MQSDLDIRVIIQLHELLMAGRAGNSECLSQRLGISVRSVYNYVTFMKNELNAPIIYNTQTKCYHYDRDCELRFSG</sequence>
<reference evidence="2" key="1">
    <citation type="journal article" date="2019" name="Int. J. Syst. Evol. Microbiol.">
        <title>The Global Catalogue of Microorganisms (GCM) 10K type strain sequencing project: providing services to taxonomists for standard genome sequencing and annotation.</title>
        <authorList>
            <consortium name="The Broad Institute Genomics Platform"/>
            <consortium name="The Broad Institute Genome Sequencing Center for Infectious Disease"/>
            <person name="Wu L."/>
            <person name="Ma J."/>
        </authorList>
    </citation>
    <scope>NUCLEOTIDE SEQUENCE [LARGE SCALE GENOMIC DNA]</scope>
    <source>
        <strain evidence="2">CECT 7649</strain>
    </source>
</reference>
<comment type="caution">
    <text evidence="1">The sequence shown here is derived from an EMBL/GenBank/DDBJ whole genome shotgun (WGS) entry which is preliminary data.</text>
</comment>
<dbReference type="Proteomes" id="UP001597051">
    <property type="component" value="Unassembled WGS sequence"/>
</dbReference>
<keyword evidence="2" id="KW-1185">Reference proteome</keyword>
<evidence type="ECO:0000313" key="1">
    <source>
        <dbReference type="EMBL" id="MFD0984534.1"/>
    </source>
</evidence>
<name>A0ABW3J2H7_9FLAO</name>
<protein>
    <recommendedName>
        <fullName evidence="3">Helix-turn-helix type 11 domain-containing protein</fullName>
    </recommendedName>
</protein>
<gene>
    <name evidence="1" type="ORF">ACFQ0S_08625</name>
</gene>
<proteinExistence type="predicted"/>
<dbReference type="EMBL" id="JBHTIZ010000023">
    <property type="protein sequence ID" value="MFD0984534.1"/>
    <property type="molecule type" value="Genomic_DNA"/>
</dbReference>
<evidence type="ECO:0008006" key="3">
    <source>
        <dbReference type="Google" id="ProtNLM"/>
    </source>
</evidence>
<evidence type="ECO:0000313" key="2">
    <source>
        <dbReference type="Proteomes" id="UP001597051"/>
    </source>
</evidence>